<organism evidence="2 3">
    <name type="scientific">Pseudomonas aestuarii</name>
    <dbReference type="NCBI Taxonomy" id="3018340"/>
    <lineage>
        <taxon>Bacteria</taxon>
        <taxon>Pseudomonadati</taxon>
        <taxon>Pseudomonadota</taxon>
        <taxon>Gammaproteobacteria</taxon>
        <taxon>Pseudomonadales</taxon>
        <taxon>Pseudomonadaceae</taxon>
        <taxon>Pseudomonas</taxon>
    </lineage>
</organism>
<evidence type="ECO:0000313" key="3">
    <source>
        <dbReference type="Proteomes" id="UP001212042"/>
    </source>
</evidence>
<dbReference type="RefSeq" id="WP_271347496.1">
    <property type="nucleotide sequence ID" value="NZ_JAQJZJ010000003.1"/>
</dbReference>
<sequence>MPDPFEESLRDMLKSGASDHDDDACLHRVLKTANRQVGAGDLFALMGHWLGAMMIALNSGSAHVAPVTRRGSSVSTNSASTNKAD</sequence>
<name>A0ABT4XEF0_9PSED</name>
<feature type="region of interest" description="Disordered" evidence="1">
    <location>
        <begin position="66"/>
        <end position="85"/>
    </location>
</feature>
<comment type="caution">
    <text evidence="2">The sequence shown here is derived from an EMBL/GenBank/DDBJ whole genome shotgun (WGS) entry which is preliminary data.</text>
</comment>
<feature type="region of interest" description="Disordered" evidence="1">
    <location>
        <begin position="1"/>
        <end position="20"/>
    </location>
</feature>
<dbReference type="Proteomes" id="UP001212042">
    <property type="component" value="Unassembled WGS sequence"/>
</dbReference>
<dbReference type="EMBL" id="JAQJZJ010000003">
    <property type="protein sequence ID" value="MDA7086598.1"/>
    <property type="molecule type" value="Genomic_DNA"/>
</dbReference>
<feature type="compositionally biased region" description="Polar residues" evidence="1">
    <location>
        <begin position="70"/>
        <end position="85"/>
    </location>
</feature>
<keyword evidence="3" id="KW-1185">Reference proteome</keyword>
<proteinExistence type="predicted"/>
<feature type="compositionally biased region" description="Basic and acidic residues" evidence="1">
    <location>
        <begin position="7"/>
        <end position="20"/>
    </location>
</feature>
<gene>
    <name evidence="2" type="ORF">PH586_09435</name>
</gene>
<evidence type="ECO:0000313" key="2">
    <source>
        <dbReference type="EMBL" id="MDA7086598.1"/>
    </source>
</evidence>
<evidence type="ECO:0000256" key="1">
    <source>
        <dbReference type="SAM" id="MobiDB-lite"/>
    </source>
</evidence>
<accession>A0ABT4XEF0</accession>
<reference evidence="2 3" key="1">
    <citation type="submission" date="2023-01" db="EMBL/GenBank/DDBJ databases">
        <title>Pseudomonas SA3-5T sp. nov., isolated from tidal flat sediment.</title>
        <authorList>
            <person name="Kim H.S."/>
            <person name="Kim J.-S."/>
            <person name="Suh M.K."/>
            <person name="Eom M.K."/>
            <person name="Lee J.-S."/>
        </authorList>
    </citation>
    <scope>NUCLEOTIDE SEQUENCE [LARGE SCALE GENOMIC DNA]</scope>
    <source>
        <strain evidence="2 3">SA3-5</strain>
    </source>
</reference>
<protein>
    <submittedName>
        <fullName evidence="2">CrfX protein</fullName>
    </submittedName>
</protein>